<dbReference type="Gene3D" id="1.10.10.2840">
    <property type="entry name" value="PucR C-terminal helix-turn-helix domain"/>
    <property type="match status" value="1"/>
</dbReference>
<dbReference type="Pfam" id="PF13556">
    <property type="entry name" value="HTH_30"/>
    <property type="match status" value="1"/>
</dbReference>
<accession>A0ABS1TTS5</accession>
<organism evidence="3 4">
    <name type="scientific">Neobacillus paridis</name>
    <dbReference type="NCBI Taxonomy" id="2803862"/>
    <lineage>
        <taxon>Bacteria</taxon>
        <taxon>Bacillati</taxon>
        <taxon>Bacillota</taxon>
        <taxon>Bacilli</taxon>
        <taxon>Bacillales</taxon>
        <taxon>Bacillaceae</taxon>
        <taxon>Neobacillus</taxon>
    </lineage>
</organism>
<dbReference type="EMBL" id="JAESWB010000362">
    <property type="protein sequence ID" value="MBL4954712.1"/>
    <property type="molecule type" value="Genomic_DNA"/>
</dbReference>
<proteinExistence type="predicted"/>
<dbReference type="InterPro" id="IPR051448">
    <property type="entry name" value="CdaR-like_regulators"/>
</dbReference>
<evidence type="ECO:0000259" key="2">
    <source>
        <dbReference type="Pfam" id="PF13556"/>
    </source>
</evidence>
<evidence type="ECO:0000259" key="1">
    <source>
        <dbReference type="Pfam" id="PF07905"/>
    </source>
</evidence>
<sequence length="543" mass="63262">MMNLTIEDLMVLKEFSNAYLLSGKNALTKKVTSITIMDIPTIDEWIKPNELLIVGTFFENTVDAEFMIRLNEKNCSGIITKEKFTKHISEDFIKLANELNFPIIVVSDVFSWSELMTPITQAIIKLQQQLLLESDHFQSALINSVLMNHSFENMCTSIAPAIHHSIAIIDEHNEIVDASSDFDWTNALRQFSINKNSSTVIGFDFQDHPIMGYVYTPKKKRDANEYQLVVYPIQHKNKTISNILIKIDENTTLLEKSLILKIQSFAQILVLKYMIYSDIYQANLYYHDLILDEILNLTHLTSTQKIKFELTIGHLIENNYYISIFQLPSQNNKTIRLVEQEQDITEFLKMNYENYSKIIVFIKDEKLIIFLGESIDNPEKAIEKLLSLFQYYFSCNDIYAGISQLQRFEKSYVGMKEAKQALNTLTKIHSPKNYQFYTELGFLRLLTDKKGDIDNIYFEELLHSFIYPIIDYDTKNNTQLLDTLKVLFKNNLSNKKTSDELYIHKNTLRARMKRIEDILSIDTTNNDDMLNMQIALKIYESIN</sequence>
<gene>
    <name evidence="3" type="ORF">JK635_21370</name>
</gene>
<comment type="caution">
    <text evidence="3">The sequence shown here is derived from an EMBL/GenBank/DDBJ whole genome shotgun (WGS) entry which is preliminary data.</text>
</comment>
<keyword evidence="4" id="KW-1185">Reference proteome</keyword>
<dbReference type="Proteomes" id="UP000623967">
    <property type="component" value="Unassembled WGS sequence"/>
</dbReference>
<dbReference type="InterPro" id="IPR012914">
    <property type="entry name" value="PucR_dom"/>
</dbReference>
<reference evidence="3 4" key="1">
    <citation type="submission" date="2021-01" db="EMBL/GenBank/DDBJ databases">
        <title>Genome public.</title>
        <authorList>
            <person name="Liu C."/>
            <person name="Sun Q."/>
        </authorList>
    </citation>
    <scope>NUCLEOTIDE SEQUENCE [LARGE SCALE GENOMIC DNA]</scope>
    <source>
        <strain evidence="3 4">YIM B02564</strain>
    </source>
</reference>
<evidence type="ECO:0000313" key="4">
    <source>
        <dbReference type="Proteomes" id="UP000623967"/>
    </source>
</evidence>
<name>A0ABS1TTS5_9BACI</name>
<dbReference type="InterPro" id="IPR025736">
    <property type="entry name" value="PucR_C-HTH_dom"/>
</dbReference>
<dbReference type="Pfam" id="PF07905">
    <property type="entry name" value="PucR"/>
    <property type="match status" value="1"/>
</dbReference>
<feature type="domain" description="PucR C-terminal helix-turn-helix" evidence="2">
    <location>
        <begin position="480"/>
        <end position="538"/>
    </location>
</feature>
<dbReference type="RefSeq" id="WP_202655949.1">
    <property type="nucleotide sequence ID" value="NZ_JAESWB010000362.1"/>
</dbReference>
<dbReference type="PANTHER" id="PTHR33744:SF1">
    <property type="entry name" value="DNA-BINDING TRANSCRIPTIONAL ACTIVATOR ADER"/>
    <property type="match status" value="1"/>
</dbReference>
<dbReference type="InterPro" id="IPR042070">
    <property type="entry name" value="PucR_C-HTH_sf"/>
</dbReference>
<protein>
    <submittedName>
        <fullName evidence="3">PucR family transcriptional regulator</fullName>
    </submittedName>
</protein>
<dbReference type="PANTHER" id="PTHR33744">
    <property type="entry name" value="CARBOHYDRATE DIACID REGULATOR"/>
    <property type="match status" value="1"/>
</dbReference>
<feature type="domain" description="Purine catabolism PurC-like" evidence="1">
    <location>
        <begin position="8"/>
        <end position="123"/>
    </location>
</feature>
<evidence type="ECO:0000313" key="3">
    <source>
        <dbReference type="EMBL" id="MBL4954712.1"/>
    </source>
</evidence>